<protein>
    <recommendedName>
        <fullName evidence="4">Histidine kinase</fullName>
    </recommendedName>
</protein>
<reference evidence="3" key="1">
    <citation type="submission" date="2016-10" db="EMBL/GenBank/DDBJ databases">
        <authorList>
            <person name="Varghese N."/>
            <person name="Submissions S."/>
        </authorList>
    </citation>
    <scope>NUCLEOTIDE SEQUENCE [LARGE SCALE GENOMIC DNA]</scope>
    <source>
        <strain evidence="3">DSM 13078</strain>
    </source>
</reference>
<keyword evidence="3" id="KW-1185">Reference proteome</keyword>
<dbReference type="AlphaFoldDB" id="A0A1I1D3G0"/>
<dbReference type="EMBL" id="FOKW01000001">
    <property type="protein sequence ID" value="SFB68866.1"/>
    <property type="molecule type" value="Genomic_DNA"/>
</dbReference>
<feature type="transmembrane region" description="Helical" evidence="1">
    <location>
        <begin position="59"/>
        <end position="80"/>
    </location>
</feature>
<dbReference type="RefSeq" id="WP_089784566.1">
    <property type="nucleotide sequence ID" value="NZ_FOKW01000001.1"/>
</dbReference>
<sequence length="192" mass="19530">MSAESAPGSDGIGTGNWLLGGAIGGAVGSLLFGLVLWLVDPTIVTEAIPAIYGIEPAGTAGWTFHLAHGLVLGVVFGALISRDPILGTVTADVETGFLASMGNGLRFALAGMVYGLAIWALLPLIVVPAWAGIGGIEEPGFPVLAFESLLGHLLYGLLLGGLFSAVADTAPKAREAEAPFEEASDSSRSSRE</sequence>
<proteinExistence type="predicted"/>
<feature type="transmembrane region" description="Helical" evidence="1">
    <location>
        <begin position="107"/>
        <end position="131"/>
    </location>
</feature>
<dbReference type="OrthoDB" id="204680at2157"/>
<feature type="transmembrane region" description="Helical" evidence="1">
    <location>
        <begin position="143"/>
        <end position="166"/>
    </location>
</feature>
<dbReference type="Proteomes" id="UP000199161">
    <property type="component" value="Unassembled WGS sequence"/>
</dbReference>
<name>A0A1I1D3G0_NATHA</name>
<evidence type="ECO:0000313" key="2">
    <source>
        <dbReference type="EMBL" id="SFB68866.1"/>
    </source>
</evidence>
<organism evidence="2 3">
    <name type="scientific">Natronobacterium haloterrestre</name>
    <name type="common">Halobiforma haloterrestris</name>
    <dbReference type="NCBI Taxonomy" id="148448"/>
    <lineage>
        <taxon>Archaea</taxon>
        <taxon>Methanobacteriati</taxon>
        <taxon>Methanobacteriota</taxon>
        <taxon>Stenosarchaea group</taxon>
        <taxon>Halobacteria</taxon>
        <taxon>Halobacteriales</taxon>
        <taxon>Natrialbaceae</taxon>
        <taxon>Natronobacterium</taxon>
    </lineage>
</organism>
<gene>
    <name evidence="2" type="ORF">SAMN05444422_101190</name>
</gene>
<evidence type="ECO:0000313" key="3">
    <source>
        <dbReference type="Proteomes" id="UP000199161"/>
    </source>
</evidence>
<evidence type="ECO:0000256" key="1">
    <source>
        <dbReference type="SAM" id="Phobius"/>
    </source>
</evidence>
<keyword evidence="1" id="KW-0812">Transmembrane</keyword>
<evidence type="ECO:0008006" key="4">
    <source>
        <dbReference type="Google" id="ProtNLM"/>
    </source>
</evidence>
<keyword evidence="1" id="KW-1133">Transmembrane helix</keyword>
<feature type="transmembrane region" description="Helical" evidence="1">
    <location>
        <begin position="17"/>
        <end position="39"/>
    </location>
</feature>
<keyword evidence="1" id="KW-0472">Membrane</keyword>
<accession>A0A1I1D3G0</accession>